<evidence type="ECO:0000259" key="1">
    <source>
        <dbReference type="Pfam" id="PF22691"/>
    </source>
</evidence>
<dbReference type="InterPro" id="IPR016039">
    <property type="entry name" value="Thiolase-like"/>
</dbReference>
<proteinExistence type="predicted"/>
<dbReference type="GO" id="GO:0003988">
    <property type="term" value="F:acetyl-CoA C-acyltransferase activity"/>
    <property type="evidence" value="ECO:0007669"/>
    <property type="project" value="UniProtKB-ARBA"/>
</dbReference>
<dbReference type="CDD" id="cd00829">
    <property type="entry name" value="SCP-x_thiolase"/>
    <property type="match status" value="1"/>
</dbReference>
<comment type="caution">
    <text evidence="2">The sequence shown here is derived from an EMBL/GenBank/DDBJ whole genome shotgun (WGS) entry which is preliminary data.</text>
</comment>
<gene>
    <name evidence="2" type="ORF">GXY80_06050</name>
</gene>
<dbReference type="EMBL" id="JAAYEE010000100">
    <property type="protein sequence ID" value="NLW35031.1"/>
    <property type="molecule type" value="Genomic_DNA"/>
</dbReference>
<dbReference type="PANTHER" id="PTHR42870">
    <property type="entry name" value="ACETYL-COA C-ACETYLTRANSFERASE"/>
    <property type="match status" value="1"/>
</dbReference>
<dbReference type="AlphaFoldDB" id="A0A971M3Z0"/>
<evidence type="ECO:0000313" key="3">
    <source>
        <dbReference type="Proteomes" id="UP000777265"/>
    </source>
</evidence>
<accession>A0A971M3Z0</accession>
<dbReference type="InterPro" id="IPR002155">
    <property type="entry name" value="Thiolase"/>
</dbReference>
<dbReference type="PANTHER" id="PTHR42870:SF1">
    <property type="entry name" value="NON-SPECIFIC LIPID-TRANSFER PROTEIN-LIKE 2"/>
    <property type="match status" value="1"/>
</dbReference>
<reference evidence="2" key="2">
    <citation type="submission" date="2020-01" db="EMBL/GenBank/DDBJ databases">
        <authorList>
            <person name="Campanaro S."/>
        </authorList>
    </citation>
    <scope>NUCLEOTIDE SEQUENCE</scope>
    <source>
        <strain evidence="2">AS06rmzACSIP_7</strain>
    </source>
</reference>
<evidence type="ECO:0000313" key="2">
    <source>
        <dbReference type="EMBL" id="NLW35031.1"/>
    </source>
</evidence>
<dbReference type="Pfam" id="PF22691">
    <property type="entry name" value="Thiolase_C_1"/>
    <property type="match status" value="1"/>
</dbReference>
<organism evidence="2 3">
    <name type="scientific">Syntrophorhabdus aromaticivorans</name>
    <dbReference type="NCBI Taxonomy" id="328301"/>
    <lineage>
        <taxon>Bacteria</taxon>
        <taxon>Pseudomonadati</taxon>
        <taxon>Thermodesulfobacteriota</taxon>
        <taxon>Syntrophorhabdia</taxon>
        <taxon>Syntrophorhabdales</taxon>
        <taxon>Syntrophorhabdaceae</taxon>
        <taxon>Syntrophorhabdus</taxon>
    </lineage>
</organism>
<sequence>MSALTRKAAIVGVGESDLGYTPDKTFLQLIAQATSRALDDAGLKKNDIDGLFSAGWLTMESIMIAEYLGIQPAYSDNTLSGGSAFEFHVQHAVAAISAGLCETALICYGETPLSDRKRGMSRSFATGAPQEPEEQFEIPYGQWVPIPTYALAAQRHMYQYGTTSAQLAEIAVAARKWASLNPAASMRDPLTIDDVLASPMMSTPLRLRDCCLVNDGGGAVIVTTAERAKSLRKKPVWILGCGESHTHRSISGMPDLTVTPAKFSGERAFRMAGLAPSDIDLLELYDSFTITVLLQLEDLGFCPKGEGGRFVEGQRLAPGGLRPTNTSGGGLSYLHTGMFGIFLLIEAARQLRGECGDRQVQQVKTALCNGIGGNLASSGTSILGVD</sequence>
<dbReference type="SUPFAM" id="SSF53901">
    <property type="entry name" value="Thiolase-like"/>
    <property type="match status" value="1"/>
</dbReference>
<reference evidence="2" key="1">
    <citation type="journal article" date="2020" name="Biotechnol. Biofuels">
        <title>New insights from the biogas microbiome by comprehensive genome-resolved metagenomics of nearly 1600 species originating from multiple anaerobic digesters.</title>
        <authorList>
            <person name="Campanaro S."/>
            <person name="Treu L."/>
            <person name="Rodriguez-R L.M."/>
            <person name="Kovalovszki A."/>
            <person name="Ziels R.M."/>
            <person name="Maus I."/>
            <person name="Zhu X."/>
            <person name="Kougias P.G."/>
            <person name="Basile A."/>
            <person name="Luo G."/>
            <person name="Schluter A."/>
            <person name="Konstantinidis K.T."/>
            <person name="Angelidaki I."/>
        </authorList>
    </citation>
    <scope>NUCLEOTIDE SEQUENCE</scope>
    <source>
        <strain evidence="2">AS06rmzACSIP_7</strain>
    </source>
</reference>
<dbReference type="InterPro" id="IPR055140">
    <property type="entry name" value="Thiolase_C_2"/>
</dbReference>
<name>A0A971M3Z0_9BACT</name>
<feature type="domain" description="Thiolase C-terminal" evidence="1">
    <location>
        <begin position="242"/>
        <end position="384"/>
    </location>
</feature>
<dbReference type="Gene3D" id="3.40.47.10">
    <property type="match status" value="1"/>
</dbReference>
<dbReference type="NCBIfam" id="NF004811">
    <property type="entry name" value="PRK06158.1"/>
    <property type="match status" value="1"/>
</dbReference>
<dbReference type="Proteomes" id="UP000777265">
    <property type="component" value="Unassembled WGS sequence"/>
</dbReference>
<protein>
    <submittedName>
        <fullName evidence="2">Thiolase</fullName>
    </submittedName>
</protein>
<dbReference type="PIRSF" id="PIRSF000429">
    <property type="entry name" value="Ac-CoA_Ac_transf"/>
    <property type="match status" value="1"/>
</dbReference>